<dbReference type="AlphaFoldDB" id="A0A839H7Z4"/>
<sequence>MDKTYYNDLDTDTILEMISLSRQNQLNRDVTWFVVDHEDLTVDTVTDDTVSHIVNKMALWYKDSDLTREQKTRVALGVTRCYVDLMQVMKSYWPSVLNNEDVIQIKCINDLTSNNRQAAYDELTRLIQNSKPYERLEKNVGQWLLMSFASIFVTSHLEKLKKICKYNQYFKDNDEENPDLRKTLQDEPMAVDDLLDDLQPDFNKDFDKIAKGDVDRINIEISEIENQVEILGMLDEGKYSDLSDEYKAVFRYELRQRVRLLYSLRRD</sequence>
<name>A0A839H7Z4_9LACO</name>
<organism evidence="1 2">
    <name type="scientific">Limosilactobacillus albertensis</name>
    <dbReference type="NCBI Taxonomy" id="2759752"/>
    <lineage>
        <taxon>Bacteria</taxon>
        <taxon>Bacillati</taxon>
        <taxon>Bacillota</taxon>
        <taxon>Bacilli</taxon>
        <taxon>Lactobacillales</taxon>
        <taxon>Lactobacillaceae</taxon>
        <taxon>Limosilactobacillus</taxon>
    </lineage>
</organism>
<comment type="caution">
    <text evidence="1">The sequence shown here is derived from an EMBL/GenBank/DDBJ whole genome shotgun (WGS) entry which is preliminary data.</text>
</comment>
<proteinExistence type="predicted"/>
<gene>
    <name evidence="1" type="ORF">H5S41_02135</name>
</gene>
<evidence type="ECO:0000313" key="1">
    <source>
        <dbReference type="EMBL" id="MBB1122768.1"/>
    </source>
</evidence>
<accession>A0A839H7Z4</accession>
<dbReference type="RefSeq" id="WP_182602039.1">
    <property type="nucleotide sequence ID" value="NZ_JACIVD010000048.1"/>
</dbReference>
<protein>
    <submittedName>
        <fullName evidence="1">Uncharacterized protein</fullName>
    </submittedName>
</protein>
<dbReference type="Proteomes" id="UP000547628">
    <property type="component" value="Unassembled WGS sequence"/>
</dbReference>
<evidence type="ECO:0000313" key="2">
    <source>
        <dbReference type="Proteomes" id="UP000547628"/>
    </source>
</evidence>
<reference evidence="1 2" key="1">
    <citation type="submission" date="2020-07" db="EMBL/GenBank/DDBJ databases">
        <title>Description of Limosilactobacillus balticus sp. nov., Limosilactobacillus agrestis sp. nov., Limosilactobacillus albertensis sp. nov., Limosilactobacillus rudii sp. nov., Limosilactobacillus fastidiosus sp. nov., five novel Limosilactobacillus species isolated from the vertebrate gastrointestinal tract, and proposal of 6 subspecies of Limosilactobacillus reuteri adapted to the gastrointestinal tract of specific vertebrate hosts.</title>
        <authorList>
            <person name="Li F."/>
            <person name="Cheng C."/>
            <person name="Zheng J."/>
            <person name="Quevedo R.M."/>
            <person name="Li J."/>
            <person name="Roos S."/>
            <person name="Gaenzle M.G."/>
            <person name="Walter J."/>
        </authorList>
    </citation>
    <scope>NUCLEOTIDE SEQUENCE [LARGE SCALE GENOMIC DNA]</scope>
    <source>
        <strain evidence="1 2">Lr3000</strain>
    </source>
</reference>
<dbReference type="EMBL" id="JACIVD010000048">
    <property type="protein sequence ID" value="MBB1122768.1"/>
    <property type="molecule type" value="Genomic_DNA"/>
</dbReference>